<dbReference type="InterPro" id="IPR011006">
    <property type="entry name" value="CheY-like_superfamily"/>
</dbReference>
<reference evidence="8" key="1">
    <citation type="journal article" date="2019" name="Int. J. Syst. Evol. Microbiol.">
        <title>The Global Catalogue of Microorganisms (GCM) 10K type strain sequencing project: providing services to taxonomists for standard genome sequencing and annotation.</title>
        <authorList>
            <consortium name="The Broad Institute Genomics Platform"/>
            <consortium name="The Broad Institute Genome Sequencing Center for Infectious Disease"/>
            <person name="Wu L."/>
            <person name="Ma J."/>
        </authorList>
    </citation>
    <scope>NUCLEOTIDE SEQUENCE [LARGE SCALE GENOMIC DNA]</scope>
    <source>
        <strain evidence="8">CCUG 49571</strain>
    </source>
</reference>
<evidence type="ECO:0000256" key="2">
    <source>
        <dbReference type="ARBA" id="ARBA00023125"/>
    </source>
</evidence>
<evidence type="ECO:0000256" key="3">
    <source>
        <dbReference type="ARBA" id="ARBA00023163"/>
    </source>
</evidence>
<protein>
    <submittedName>
        <fullName evidence="7">Response regulator</fullName>
    </submittedName>
</protein>
<sequence>MRLLIVDDEPIIVNGLVALFEEAELPGVEVYRASSAQEALDWLDKTKIDLVLTDIQMPGLSGLELQREIRHRWPKCKIIFLTGYDDFSYARQAIRQGSEDYLLKTDGFDTILERVGQTLERVREENLASEWMERATSQYRAALPELRRNYLNELLSGSLSAKRQAWEQFERYGVPLSPELPVLLLLGRVDRWREGMSDGDSELFLFAFRNIADEWLSPKAKAVSLPHERNKAVWLIQPRPSEGGDGDWAAAHRFVRGTLESVQESCRRLLQLSVSFALADEPVVWREADGKFAGLKSMLSFGLGSDSEILLTEGDTAAGKRGVPFVNRSRLRQIDLLKTYLESGQEEPCRELLESLLNVDEIPPLLMESYRMEVFHTLAAAFISYLNRIDLDFADRSGLDLSLLSRWDAHGSWDSVRSYFLALSDVLFRRRTDERNNRERVIAAKVQKYIHEHLSGDLTLVQIGEAVGLNPSYLSRLYKQTTGKGLSDEIAEARIARAKELLSDSMIKIHEIPKRIGLTSEHYFYKFFKRSVHMTPQEYRDAAAAGRM</sequence>
<evidence type="ECO:0000313" key="7">
    <source>
        <dbReference type="EMBL" id="MFC4598585.1"/>
    </source>
</evidence>
<dbReference type="Pfam" id="PF12833">
    <property type="entry name" value="HTH_18"/>
    <property type="match status" value="1"/>
</dbReference>
<dbReference type="PANTHER" id="PTHR43280:SF10">
    <property type="entry name" value="REGULATORY PROTEIN POCR"/>
    <property type="match status" value="1"/>
</dbReference>
<dbReference type="RefSeq" id="WP_378094982.1">
    <property type="nucleotide sequence ID" value="NZ_JBHSEP010000005.1"/>
</dbReference>
<accession>A0ABV9FC64</accession>
<keyword evidence="4" id="KW-0597">Phosphoprotein</keyword>
<keyword evidence="3" id="KW-0804">Transcription</keyword>
<dbReference type="CDD" id="cd17536">
    <property type="entry name" value="REC_YesN-like"/>
    <property type="match status" value="1"/>
</dbReference>
<dbReference type="Proteomes" id="UP001596028">
    <property type="component" value="Unassembled WGS sequence"/>
</dbReference>
<dbReference type="SMART" id="SM00342">
    <property type="entry name" value="HTH_ARAC"/>
    <property type="match status" value="1"/>
</dbReference>
<dbReference type="SMART" id="SM00448">
    <property type="entry name" value="REC"/>
    <property type="match status" value="1"/>
</dbReference>
<dbReference type="PROSITE" id="PS01124">
    <property type="entry name" value="HTH_ARAC_FAMILY_2"/>
    <property type="match status" value="1"/>
</dbReference>
<dbReference type="Gene3D" id="3.40.50.2300">
    <property type="match status" value="1"/>
</dbReference>
<dbReference type="Pfam" id="PF00072">
    <property type="entry name" value="Response_reg"/>
    <property type="match status" value="1"/>
</dbReference>
<dbReference type="PROSITE" id="PS50110">
    <property type="entry name" value="RESPONSE_REGULATORY"/>
    <property type="match status" value="1"/>
</dbReference>
<evidence type="ECO:0000259" key="6">
    <source>
        <dbReference type="PROSITE" id="PS50110"/>
    </source>
</evidence>
<feature type="domain" description="Response regulatory" evidence="6">
    <location>
        <begin position="2"/>
        <end position="119"/>
    </location>
</feature>
<dbReference type="InterPro" id="IPR018060">
    <property type="entry name" value="HTH_AraC"/>
</dbReference>
<evidence type="ECO:0000256" key="4">
    <source>
        <dbReference type="PROSITE-ProRule" id="PRU00169"/>
    </source>
</evidence>
<dbReference type="SUPFAM" id="SSF46689">
    <property type="entry name" value="Homeodomain-like"/>
    <property type="match status" value="2"/>
</dbReference>
<keyword evidence="1" id="KW-0805">Transcription regulation</keyword>
<name>A0ABV9FC64_9BACL</name>
<dbReference type="EMBL" id="JBHSEP010000005">
    <property type="protein sequence ID" value="MFC4598585.1"/>
    <property type="molecule type" value="Genomic_DNA"/>
</dbReference>
<evidence type="ECO:0000256" key="1">
    <source>
        <dbReference type="ARBA" id="ARBA00023015"/>
    </source>
</evidence>
<dbReference type="InterPro" id="IPR001789">
    <property type="entry name" value="Sig_transdc_resp-reg_receiver"/>
</dbReference>
<organism evidence="7 8">
    <name type="scientific">Cohnella hongkongensis</name>
    <dbReference type="NCBI Taxonomy" id="178337"/>
    <lineage>
        <taxon>Bacteria</taxon>
        <taxon>Bacillati</taxon>
        <taxon>Bacillota</taxon>
        <taxon>Bacilli</taxon>
        <taxon>Bacillales</taxon>
        <taxon>Paenibacillaceae</taxon>
        <taxon>Cohnella</taxon>
    </lineage>
</organism>
<dbReference type="SUPFAM" id="SSF52172">
    <property type="entry name" value="CheY-like"/>
    <property type="match status" value="1"/>
</dbReference>
<evidence type="ECO:0000313" key="8">
    <source>
        <dbReference type="Proteomes" id="UP001596028"/>
    </source>
</evidence>
<evidence type="ECO:0000259" key="5">
    <source>
        <dbReference type="PROSITE" id="PS01124"/>
    </source>
</evidence>
<keyword evidence="2" id="KW-0238">DNA-binding</keyword>
<proteinExistence type="predicted"/>
<feature type="modified residue" description="4-aspartylphosphate" evidence="4">
    <location>
        <position position="54"/>
    </location>
</feature>
<dbReference type="PANTHER" id="PTHR43280">
    <property type="entry name" value="ARAC-FAMILY TRANSCRIPTIONAL REGULATOR"/>
    <property type="match status" value="1"/>
</dbReference>
<dbReference type="InterPro" id="IPR009057">
    <property type="entry name" value="Homeodomain-like_sf"/>
</dbReference>
<gene>
    <name evidence="7" type="ORF">ACFO3S_10095</name>
</gene>
<keyword evidence="8" id="KW-1185">Reference proteome</keyword>
<dbReference type="Gene3D" id="1.10.10.60">
    <property type="entry name" value="Homeodomain-like"/>
    <property type="match status" value="2"/>
</dbReference>
<feature type="domain" description="HTH araC/xylS-type" evidence="5">
    <location>
        <begin position="444"/>
        <end position="542"/>
    </location>
</feature>
<comment type="caution">
    <text evidence="7">The sequence shown here is derived from an EMBL/GenBank/DDBJ whole genome shotgun (WGS) entry which is preliminary data.</text>
</comment>